<name>A0A0K0FE35_STRVS</name>
<feature type="transmembrane region" description="Helical" evidence="6">
    <location>
        <begin position="72"/>
        <end position="94"/>
    </location>
</feature>
<reference evidence="9" key="2">
    <citation type="submission" date="2015-08" db="UniProtKB">
        <authorList>
            <consortium name="WormBaseParasite"/>
        </authorList>
    </citation>
    <scope>IDENTIFICATION</scope>
</reference>
<proteinExistence type="predicted"/>
<dbReference type="GO" id="GO:0004930">
    <property type="term" value="F:G protein-coupled receptor activity"/>
    <property type="evidence" value="ECO:0007669"/>
    <property type="project" value="InterPro"/>
</dbReference>
<feature type="region of interest" description="Disordered" evidence="5">
    <location>
        <begin position="352"/>
        <end position="375"/>
    </location>
</feature>
<dbReference type="WBParaSite" id="SVE_0711200.1">
    <property type="protein sequence ID" value="SVE_0711200.1"/>
    <property type="gene ID" value="SVE_0711200"/>
</dbReference>
<evidence type="ECO:0000256" key="3">
    <source>
        <dbReference type="ARBA" id="ARBA00022989"/>
    </source>
</evidence>
<protein>
    <submittedName>
        <fullName evidence="9">FMRFamide receptor (inferred by orthology to a D. melanogaster protein)</fullName>
    </submittedName>
</protein>
<dbReference type="PROSITE" id="PS50262">
    <property type="entry name" value="G_PROTEIN_RECEP_F1_2"/>
    <property type="match status" value="1"/>
</dbReference>
<keyword evidence="3 6" id="KW-1133">Transmembrane helix</keyword>
<dbReference type="InterPro" id="IPR052954">
    <property type="entry name" value="GPCR-Ligand_Int"/>
</dbReference>
<feature type="transmembrane region" description="Helical" evidence="6">
    <location>
        <begin position="255"/>
        <end position="278"/>
    </location>
</feature>
<sequence>MASEKLENLSINIDSEWYCKEKVSNISSISNEIQNIIYLYTLPITGTFGILAAIICVIVFTRPQMKCSLNVYLAGLSFFDLILLSTSIIIYPLLAGCTSQGSIEVCRVFAKLTLIFYPISLMAQVASVYTCVAITVDRFLAVKYPLKMRMWCSASKATFIVICIGIGSILFRIPSYFENTLGECGLYVQTKFAKNKYYYAFYHLYGQLFYLFIIPWAVMIVLNVTVVYEVHTAYKIRQQLGTRQACVDDGERRCTIMAAAVLLTFMVFNLPTVLNSFIDVYFGVSRKVTYFDRARVPVANMLICFNSASNLIIYSIFGRKFRRVFVKLIIPCFKRSEYKFLTQVVQQSDGNEMTKKYSQQTNKNNGNSNGERQTGGRLVYYRDKKSICSQENIRFSETAYQKISECHTAPSLLEK</sequence>
<keyword evidence="2 6" id="KW-0812">Transmembrane</keyword>
<evidence type="ECO:0000256" key="6">
    <source>
        <dbReference type="SAM" id="Phobius"/>
    </source>
</evidence>
<dbReference type="AlphaFoldDB" id="A0A0K0FE35"/>
<accession>A0A0K0FE35</accession>
<feature type="transmembrane region" description="Helical" evidence="6">
    <location>
        <begin position="114"/>
        <end position="136"/>
    </location>
</feature>
<dbReference type="InterPro" id="IPR017452">
    <property type="entry name" value="GPCR_Rhodpsn_7TM"/>
</dbReference>
<dbReference type="InterPro" id="IPR000276">
    <property type="entry name" value="GPCR_Rhodpsn"/>
</dbReference>
<dbReference type="GO" id="GO:0016020">
    <property type="term" value="C:membrane"/>
    <property type="evidence" value="ECO:0007669"/>
    <property type="project" value="UniProtKB-SubCell"/>
</dbReference>
<dbReference type="SUPFAM" id="SSF81321">
    <property type="entry name" value="Family A G protein-coupled receptor-like"/>
    <property type="match status" value="1"/>
</dbReference>
<dbReference type="PANTHER" id="PTHR46641:SF20">
    <property type="entry name" value="G-PROTEIN COUPLED RECEPTORS FAMILY 1 PROFILE DOMAIN-CONTAINING PROTEIN"/>
    <property type="match status" value="1"/>
</dbReference>
<dbReference type="STRING" id="75913.A0A0K0FE35"/>
<dbReference type="CDD" id="cd14978">
    <property type="entry name" value="7tmA_FMRFamide_R-like"/>
    <property type="match status" value="1"/>
</dbReference>
<dbReference type="Pfam" id="PF00001">
    <property type="entry name" value="7tm_1"/>
    <property type="match status" value="1"/>
</dbReference>
<evidence type="ECO:0000256" key="5">
    <source>
        <dbReference type="SAM" id="MobiDB-lite"/>
    </source>
</evidence>
<keyword evidence="4 6" id="KW-0472">Membrane</keyword>
<feature type="transmembrane region" description="Helical" evidence="6">
    <location>
        <begin position="298"/>
        <end position="317"/>
    </location>
</feature>
<feature type="transmembrane region" description="Helical" evidence="6">
    <location>
        <begin position="37"/>
        <end position="60"/>
    </location>
</feature>
<evidence type="ECO:0000313" key="9">
    <source>
        <dbReference type="WBParaSite" id="SVE_0711200.1"/>
    </source>
</evidence>
<feature type="compositionally biased region" description="Polar residues" evidence="5">
    <location>
        <begin position="352"/>
        <end position="372"/>
    </location>
</feature>
<dbReference type="Proteomes" id="UP000035680">
    <property type="component" value="Unassembled WGS sequence"/>
</dbReference>
<feature type="transmembrane region" description="Helical" evidence="6">
    <location>
        <begin position="208"/>
        <end position="234"/>
    </location>
</feature>
<evidence type="ECO:0000256" key="2">
    <source>
        <dbReference type="ARBA" id="ARBA00022692"/>
    </source>
</evidence>
<comment type="subcellular location">
    <subcellularLocation>
        <location evidence="1">Membrane</location>
    </subcellularLocation>
</comment>
<dbReference type="PANTHER" id="PTHR46641">
    <property type="entry name" value="FMRFAMIDE RECEPTOR-RELATED"/>
    <property type="match status" value="1"/>
</dbReference>
<feature type="domain" description="G-protein coupled receptors family 1 profile" evidence="7">
    <location>
        <begin position="51"/>
        <end position="314"/>
    </location>
</feature>
<keyword evidence="8" id="KW-1185">Reference proteome</keyword>
<evidence type="ECO:0000259" key="7">
    <source>
        <dbReference type="PROSITE" id="PS50262"/>
    </source>
</evidence>
<evidence type="ECO:0000256" key="4">
    <source>
        <dbReference type="ARBA" id="ARBA00023136"/>
    </source>
</evidence>
<reference evidence="8" key="1">
    <citation type="submission" date="2014-07" db="EMBL/GenBank/DDBJ databases">
        <authorList>
            <person name="Martin A.A"/>
            <person name="De Silva N."/>
        </authorList>
    </citation>
    <scope>NUCLEOTIDE SEQUENCE</scope>
</reference>
<evidence type="ECO:0000256" key="1">
    <source>
        <dbReference type="ARBA" id="ARBA00004370"/>
    </source>
</evidence>
<dbReference type="Gene3D" id="1.20.1070.10">
    <property type="entry name" value="Rhodopsin 7-helix transmembrane proteins"/>
    <property type="match status" value="1"/>
</dbReference>
<feature type="transmembrane region" description="Helical" evidence="6">
    <location>
        <begin position="157"/>
        <end position="177"/>
    </location>
</feature>
<evidence type="ECO:0000313" key="8">
    <source>
        <dbReference type="Proteomes" id="UP000035680"/>
    </source>
</evidence>
<organism evidence="8 9">
    <name type="scientific">Strongyloides venezuelensis</name>
    <name type="common">Threadworm</name>
    <dbReference type="NCBI Taxonomy" id="75913"/>
    <lineage>
        <taxon>Eukaryota</taxon>
        <taxon>Metazoa</taxon>
        <taxon>Ecdysozoa</taxon>
        <taxon>Nematoda</taxon>
        <taxon>Chromadorea</taxon>
        <taxon>Rhabditida</taxon>
        <taxon>Tylenchina</taxon>
        <taxon>Panagrolaimomorpha</taxon>
        <taxon>Strongyloidoidea</taxon>
        <taxon>Strongyloididae</taxon>
        <taxon>Strongyloides</taxon>
    </lineage>
</organism>
<dbReference type="PRINTS" id="PR00237">
    <property type="entry name" value="GPCRRHODOPSN"/>
</dbReference>